<evidence type="ECO:0000313" key="4">
    <source>
        <dbReference type="Proteomes" id="UP000009145"/>
    </source>
</evidence>
<feature type="transmembrane region" description="Helical" evidence="2">
    <location>
        <begin position="6"/>
        <end position="31"/>
    </location>
</feature>
<dbReference type="OrthoDB" id="7068925at2"/>
<accession>I1YJK7</accession>
<reference evidence="3 4" key="1">
    <citation type="journal article" date="2012" name="J. Bacteriol.">
        <title>Complete genome sequences of Methylophaga sp. strain JAM1 and Methylophaga sp. strain JAM7.</title>
        <authorList>
            <person name="Villeneuve C."/>
            <person name="Martineau C."/>
            <person name="Mauffrey F."/>
            <person name="Villemur R."/>
        </authorList>
    </citation>
    <scope>NUCLEOTIDE SEQUENCE [LARGE SCALE GENOMIC DNA]</scope>
    <source>
        <strain evidence="3 4">JAM7</strain>
    </source>
</reference>
<feature type="coiled-coil region" evidence="1">
    <location>
        <begin position="37"/>
        <end position="64"/>
    </location>
</feature>
<keyword evidence="1" id="KW-0175">Coiled coil</keyword>
<dbReference type="AlphaFoldDB" id="I1YJK7"/>
<organism evidence="3 4">
    <name type="scientific">Methylophaga frappieri (strain ATCC BAA-2434 / DSM 25690 / JAM7)</name>
    <dbReference type="NCBI Taxonomy" id="754477"/>
    <lineage>
        <taxon>Bacteria</taxon>
        <taxon>Pseudomonadati</taxon>
        <taxon>Pseudomonadota</taxon>
        <taxon>Gammaproteobacteria</taxon>
        <taxon>Thiotrichales</taxon>
        <taxon>Piscirickettsiaceae</taxon>
        <taxon>Methylophaga</taxon>
    </lineage>
</organism>
<dbReference type="RefSeq" id="WP_014704519.1">
    <property type="nucleotide sequence ID" value="NC_017856.1"/>
</dbReference>
<dbReference type="STRING" id="754477.Q7C_1960"/>
<proteinExistence type="predicted"/>
<protein>
    <submittedName>
        <fullName evidence="3">Uncharacterized protein</fullName>
    </submittedName>
</protein>
<evidence type="ECO:0000313" key="3">
    <source>
        <dbReference type="EMBL" id="AFJ03100.1"/>
    </source>
</evidence>
<name>I1YJK7_METFJ</name>
<keyword evidence="4" id="KW-1185">Reference proteome</keyword>
<evidence type="ECO:0000256" key="2">
    <source>
        <dbReference type="SAM" id="Phobius"/>
    </source>
</evidence>
<sequence length="70" mass="8164">MMEFLGGLSVIWVLFLLILGLLWFLLPFAVFGTKDRLRDLIEENRRTNQELAAIRKQLAELQQQMSNNAE</sequence>
<dbReference type="KEGG" id="mec:Q7C_1960"/>
<dbReference type="PATRIC" id="fig|754477.3.peg.1929"/>
<dbReference type="HOGENOM" id="CLU_2753230_0_0_6"/>
<dbReference type="EMBL" id="CP003380">
    <property type="protein sequence ID" value="AFJ03100.1"/>
    <property type="molecule type" value="Genomic_DNA"/>
</dbReference>
<keyword evidence="2" id="KW-1133">Transmembrane helix</keyword>
<evidence type="ECO:0000256" key="1">
    <source>
        <dbReference type="SAM" id="Coils"/>
    </source>
</evidence>
<keyword evidence="2" id="KW-0472">Membrane</keyword>
<keyword evidence="2" id="KW-0812">Transmembrane</keyword>
<gene>
    <name evidence="3" type="ordered locus">Q7C_1960</name>
</gene>
<dbReference type="Proteomes" id="UP000009145">
    <property type="component" value="Chromosome"/>
</dbReference>
<dbReference type="eggNOG" id="ENOG502ZS0T">
    <property type="taxonomic scope" value="Bacteria"/>
</dbReference>